<evidence type="ECO:0000256" key="5">
    <source>
        <dbReference type="ARBA" id="ARBA00022692"/>
    </source>
</evidence>
<name>A0A941DQI9_9BACI</name>
<dbReference type="NCBIfam" id="TIGR00912">
    <property type="entry name" value="2A0309"/>
    <property type="match status" value="1"/>
</dbReference>
<sequence length="373" mass="42811">MRVNLTVKPNLQLRSFYLFFMIVSIQIGVGIMGVPRIIFAETGRDSWLAVIIAFIYILFLLIAMFLILKQYQNADIFGIQVDLFGTWIGKLLGAIYVVYFGLCLFTVLITYIEVVTIFIFPGLNNFLMALLLIALIIYSVMGGIRVVVGVCFLFFILSHWLVLLLAQPIWEMDWSHFQPMFQSSLTELLKGARSTAYTFSGLEFLFLIYPFVINKKSVKLPVYLGALWSALLVLAATVIVTGFFTPEEISAREWSVLGLFKIQSFSFVERFDYIVVTAWMMVTLPNMILCCWAITYGLKRLYYFPQKYSLYVLAAILAVASIFTKEHYLIQFIINFTAQLGFWLVYVYPFLLLILVIVKKRINKRNGGLTHAK</sequence>
<feature type="transmembrane region" description="Helical" evidence="8">
    <location>
        <begin position="118"/>
        <end position="140"/>
    </location>
</feature>
<evidence type="ECO:0000256" key="3">
    <source>
        <dbReference type="ARBA" id="ARBA00022448"/>
    </source>
</evidence>
<evidence type="ECO:0000256" key="2">
    <source>
        <dbReference type="ARBA" id="ARBA00007998"/>
    </source>
</evidence>
<keyword evidence="7 8" id="KW-0472">Membrane</keyword>
<comment type="subcellular location">
    <subcellularLocation>
        <location evidence="1">Membrane</location>
        <topology evidence="1">Multi-pass membrane protein</topology>
    </subcellularLocation>
</comment>
<keyword evidence="4" id="KW-0309">Germination</keyword>
<organism evidence="9 10">
    <name type="scientific">Virgibacillus salarius</name>
    <dbReference type="NCBI Taxonomy" id="447199"/>
    <lineage>
        <taxon>Bacteria</taxon>
        <taxon>Bacillati</taxon>
        <taxon>Bacillota</taxon>
        <taxon>Bacilli</taxon>
        <taxon>Bacillales</taxon>
        <taxon>Bacillaceae</taxon>
        <taxon>Virgibacillus</taxon>
    </lineage>
</organism>
<keyword evidence="6 8" id="KW-1133">Transmembrane helix</keyword>
<dbReference type="PANTHER" id="PTHR34975">
    <property type="entry name" value="SPORE GERMINATION PROTEIN A2"/>
    <property type="match status" value="1"/>
</dbReference>
<protein>
    <submittedName>
        <fullName evidence="9">GerAB/ArcD/ProY family transporter</fullName>
    </submittedName>
</protein>
<dbReference type="Pfam" id="PF03845">
    <property type="entry name" value="Spore_permease"/>
    <property type="match status" value="1"/>
</dbReference>
<evidence type="ECO:0000256" key="4">
    <source>
        <dbReference type="ARBA" id="ARBA00022544"/>
    </source>
</evidence>
<gene>
    <name evidence="9" type="ORF">KCX74_01335</name>
</gene>
<dbReference type="GO" id="GO:0016020">
    <property type="term" value="C:membrane"/>
    <property type="evidence" value="ECO:0007669"/>
    <property type="project" value="UniProtKB-SubCell"/>
</dbReference>
<feature type="transmembrane region" description="Helical" evidence="8">
    <location>
        <begin position="16"/>
        <end position="40"/>
    </location>
</feature>
<accession>A0A941DQI9</accession>
<evidence type="ECO:0000256" key="7">
    <source>
        <dbReference type="ARBA" id="ARBA00023136"/>
    </source>
</evidence>
<dbReference type="InterPro" id="IPR004761">
    <property type="entry name" value="Spore_GerAB"/>
</dbReference>
<feature type="transmembrane region" description="Helical" evidence="8">
    <location>
        <begin position="220"/>
        <end position="244"/>
    </location>
</feature>
<feature type="transmembrane region" description="Helical" evidence="8">
    <location>
        <begin position="340"/>
        <end position="358"/>
    </location>
</feature>
<dbReference type="GO" id="GO:0009847">
    <property type="term" value="P:spore germination"/>
    <property type="evidence" value="ECO:0007669"/>
    <property type="project" value="InterPro"/>
</dbReference>
<keyword evidence="10" id="KW-1185">Reference proteome</keyword>
<feature type="transmembrane region" description="Helical" evidence="8">
    <location>
        <begin position="46"/>
        <end position="68"/>
    </location>
</feature>
<evidence type="ECO:0000313" key="10">
    <source>
        <dbReference type="Proteomes" id="UP000675284"/>
    </source>
</evidence>
<keyword evidence="5 8" id="KW-0812">Transmembrane</keyword>
<evidence type="ECO:0000256" key="6">
    <source>
        <dbReference type="ARBA" id="ARBA00022989"/>
    </source>
</evidence>
<keyword evidence="3" id="KW-0813">Transport</keyword>
<dbReference type="AlphaFoldDB" id="A0A941DQI9"/>
<dbReference type="PANTHER" id="PTHR34975:SF2">
    <property type="entry name" value="SPORE GERMINATION PROTEIN A2"/>
    <property type="match status" value="1"/>
</dbReference>
<dbReference type="RefSeq" id="WP_166529823.1">
    <property type="nucleotide sequence ID" value="NZ_JAGSOT010000002.1"/>
</dbReference>
<proteinExistence type="inferred from homology"/>
<dbReference type="Gene3D" id="1.20.1740.10">
    <property type="entry name" value="Amino acid/polyamine transporter I"/>
    <property type="match status" value="1"/>
</dbReference>
<reference evidence="9" key="1">
    <citation type="submission" date="2021-04" db="EMBL/GenBank/DDBJ databases">
        <title>Isolation and polyphasic classification of algal microorganism.</title>
        <authorList>
            <person name="Wang S."/>
        </authorList>
    </citation>
    <scope>NUCLEOTIDE SEQUENCE</scope>
    <source>
        <strain evidence="9">720a</strain>
    </source>
</reference>
<evidence type="ECO:0000313" key="9">
    <source>
        <dbReference type="EMBL" id="MBR7794680.1"/>
    </source>
</evidence>
<evidence type="ECO:0000256" key="8">
    <source>
        <dbReference type="SAM" id="Phobius"/>
    </source>
</evidence>
<comment type="caution">
    <text evidence="9">The sequence shown here is derived from an EMBL/GenBank/DDBJ whole genome shotgun (WGS) entry which is preliminary data.</text>
</comment>
<feature type="transmembrane region" description="Helical" evidence="8">
    <location>
        <begin position="88"/>
        <end position="112"/>
    </location>
</feature>
<dbReference type="Proteomes" id="UP000675284">
    <property type="component" value="Unassembled WGS sequence"/>
</dbReference>
<feature type="transmembrane region" description="Helical" evidence="8">
    <location>
        <begin position="273"/>
        <end position="298"/>
    </location>
</feature>
<comment type="similarity">
    <text evidence="2">Belongs to the amino acid-polyamine-organocation (APC) superfamily. Spore germination protein (SGP) (TC 2.A.3.9) family.</text>
</comment>
<feature type="transmembrane region" description="Helical" evidence="8">
    <location>
        <begin position="310"/>
        <end position="334"/>
    </location>
</feature>
<dbReference type="EMBL" id="JAGSOT010000002">
    <property type="protein sequence ID" value="MBR7794680.1"/>
    <property type="molecule type" value="Genomic_DNA"/>
</dbReference>
<feature type="transmembrane region" description="Helical" evidence="8">
    <location>
        <begin position="194"/>
        <end position="213"/>
    </location>
</feature>
<feature type="transmembrane region" description="Helical" evidence="8">
    <location>
        <begin position="147"/>
        <end position="170"/>
    </location>
</feature>
<evidence type="ECO:0000256" key="1">
    <source>
        <dbReference type="ARBA" id="ARBA00004141"/>
    </source>
</evidence>